<dbReference type="EMBL" id="JAVSNH010000001">
    <property type="protein sequence ID" value="MDT4513000.1"/>
    <property type="molecule type" value="Genomic_DNA"/>
</dbReference>
<dbReference type="eggNOG" id="ENOG5032SMQ">
    <property type="taxonomic scope" value="Bacteria"/>
</dbReference>
<dbReference type="Proteomes" id="UP000482653">
    <property type="component" value="Unassembled WGS sequence"/>
</dbReference>
<reference evidence="7 9" key="2">
    <citation type="submission" date="2018-08" db="EMBL/GenBank/DDBJ databases">
        <title>A genome reference for cultivated species of the human gut microbiota.</title>
        <authorList>
            <person name="Zou Y."/>
            <person name="Xue W."/>
            <person name="Luo G."/>
        </authorList>
    </citation>
    <scope>NUCLEOTIDE SEQUENCE [LARGE SCALE GENOMIC DNA]</scope>
    <source>
        <strain evidence="7 9">AF22-3AC</strain>
    </source>
</reference>
<dbReference type="GeneID" id="66309763"/>
<dbReference type="PATRIC" id="fig|246787.4.peg.4595"/>
<dbReference type="EMBL" id="VVYX01000028">
    <property type="protein sequence ID" value="KAA5415727.1"/>
    <property type="molecule type" value="Genomic_DNA"/>
</dbReference>
<evidence type="ECO:0000313" key="8">
    <source>
        <dbReference type="Proteomes" id="UP000061809"/>
    </source>
</evidence>
<dbReference type="Proteomes" id="UP001266995">
    <property type="component" value="Unassembled WGS sequence"/>
</dbReference>
<dbReference type="Proteomes" id="UP000448877">
    <property type="component" value="Unassembled WGS sequence"/>
</dbReference>
<name>A0A0P0G1Y3_9BACE</name>
<evidence type="ECO:0000313" key="3">
    <source>
        <dbReference type="EMBL" id="KAA5412217.1"/>
    </source>
</evidence>
<reference evidence="5" key="4">
    <citation type="submission" date="2023-03" db="EMBL/GenBank/DDBJ databases">
        <title>DFI Biobank Strains.</title>
        <authorList>
            <person name="Mostad J."/>
            <person name="Paddock L."/>
            <person name="Medina S."/>
            <person name="Waligurski E."/>
            <person name="Barat B."/>
            <person name="Smith R."/>
            <person name="Burgo V."/>
            <person name="Metcalfe C."/>
            <person name="Woodson C."/>
            <person name="Sundararajan A."/>
            <person name="Ramaswamy R."/>
            <person name="Lin H."/>
            <person name="Pamer E.G."/>
        </authorList>
    </citation>
    <scope>NUCLEOTIDE SEQUENCE</scope>
    <source>
        <strain evidence="5">DFI.9.5</strain>
    </source>
</reference>
<dbReference type="RefSeq" id="WP_007212926.1">
    <property type="nucleotide sequence ID" value="NZ_CABMLT010000015.1"/>
</dbReference>
<dbReference type="EMBL" id="JARFID010000018">
    <property type="protein sequence ID" value="MDE8695836.1"/>
    <property type="molecule type" value="Genomic_DNA"/>
</dbReference>
<evidence type="ECO:0000313" key="4">
    <source>
        <dbReference type="EMBL" id="KAA5415727.1"/>
    </source>
</evidence>
<dbReference type="EMBL" id="VVYW01000004">
    <property type="protein sequence ID" value="KAA5410178.1"/>
    <property type="molecule type" value="Genomic_DNA"/>
</dbReference>
<evidence type="ECO:0000313" key="1">
    <source>
        <dbReference type="EMBL" id="ALJ61664.1"/>
    </source>
</evidence>
<evidence type="ECO:0000313" key="6">
    <source>
        <dbReference type="EMBL" id="MDT4513000.1"/>
    </source>
</evidence>
<dbReference type="EMBL" id="QRVJ01000031">
    <property type="protein sequence ID" value="RGS33159.1"/>
    <property type="molecule type" value="Genomic_DNA"/>
</dbReference>
<dbReference type="Proteomes" id="UP000283341">
    <property type="component" value="Unassembled WGS sequence"/>
</dbReference>
<protein>
    <submittedName>
        <fullName evidence="1">Uncharacterized protein</fullName>
    </submittedName>
</protein>
<dbReference type="EMBL" id="VVYV01000077">
    <property type="protein sequence ID" value="KAA5412217.1"/>
    <property type="molecule type" value="Genomic_DNA"/>
</dbReference>
<evidence type="ECO:0000313" key="11">
    <source>
        <dbReference type="Proteomes" id="UP000448877"/>
    </source>
</evidence>
<reference evidence="10 11" key="3">
    <citation type="journal article" date="2019" name="Nat. Med.">
        <title>A library of human gut bacterial isolates paired with longitudinal multiomics data enables mechanistic microbiome research.</title>
        <authorList>
            <person name="Poyet M."/>
            <person name="Groussin M."/>
            <person name="Gibbons S.M."/>
            <person name="Avila-Pacheco J."/>
            <person name="Jiang X."/>
            <person name="Kearney S.M."/>
            <person name="Perrotta A.R."/>
            <person name="Berdy B."/>
            <person name="Zhao S."/>
            <person name="Lieberman T.D."/>
            <person name="Swanson P.K."/>
            <person name="Smith M."/>
            <person name="Roesemann S."/>
            <person name="Alexander J.E."/>
            <person name="Rich S.A."/>
            <person name="Livny J."/>
            <person name="Vlamakis H."/>
            <person name="Clish C."/>
            <person name="Bullock K."/>
            <person name="Deik A."/>
            <person name="Scott J."/>
            <person name="Pierce K.A."/>
            <person name="Xavier R.J."/>
            <person name="Alm E.J."/>
        </authorList>
    </citation>
    <scope>NUCLEOTIDE SEQUENCE [LARGE SCALE GENOMIC DNA]</scope>
    <source>
        <strain evidence="3 11">BIOML-A6</strain>
        <strain evidence="2 10">BIOML-A7</strain>
        <strain evidence="4 12">BIOML-A8</strain>
    </source>
</reference>
<reference evidence="6" key="5">
    <citation type="submission" date="2023-08" db="EMBL/GenBank/DDBJ databases">
        <title>Reintroducing virulent viruses to syntetic microbiomes.</title>
        <authorList>
            <person name="Wilde J."/>
            <person name="Boyes R."/>
            <person name="Robinson A.V."/>
            <person name="Daisley B.A."/>
            <person name="Allen-Vercoe E."/>
        </authorList>
    </citation>
    <scope>NUCLEOTIDE SEQUENCE</scope>
    <source>
        <strain evidence="6">225I_12FAA</strain>
    </source>
</reference>
<sequence>MKLSQASLSLLEKAIKQAVAKYTCGCEQTIVTDIHLQANQNSGELSIFDDEDEYLACVSIEEWMTYDGDDFYENVERILSTLLHNMKNGGDFEKLTILKPYSFVLVDDEKETIAELLLMDDDTLLVNEELLKGLDEELDSFLKELLEK</sequence>
<evidence type="ECO:0000313" key="5">
    <source>
        <dbReference type="EMBL" id="MDE8695836.1"/>
    </source>
</evidence>
<dbReference type="AlphaFoldDB" id="A0A0P0G1Y3"/>
<dbReference type="EMBL" id="CP012801">
    <property type="protein sequence ID" value="ALJ61664.1"/>
    <property type="molecule type" value="Genomic_DNA"/>
</dbReference>
<organism evidence="1 8">
    <name type="scientific">Bacteroides cellulosilyticus</name>
    <dbReference type="NCBI Taxonomy" id="246787"/>
    <lineage>
        <taxon>Bacteria</taxon>
        <taxon>Pseudomonadati</taxon>
        <taxon>Bacteroidota</taxon>
        <taxon>Bacteroidia</taxon>
        <taxon>Bacteroidales</taxon>
        <taxon>Bacteroidaceae</taxon>
        <taxon>Bacteroides</taxon>
    </lineage>
</organism>
<reference evidence="1 8" key="1">
    <citation type="journal article" date="2015" name="Science">
        <title>Genetic determinants of in vivo fitness and diet responsiveness in multiple human gut Bacteroides.</title>
        <authorList>
            <person name="Wu M."/>
            <person name="McNulty N.P."/>
            <person name="Rodionov D.A."/>
            <person name="Khoroshkin M.S."/>
            <person name="Griffin N.W."/>
            <person name="Cheng J."/>
            <person name="Latreille P."/>
            <person name="Kerstetter R.A."/>
            <person name="Terrapon N."/>
            <person name="Henrissat B."/>
            <person name="Osterman A.L."/>
            <person name="Gordon J.I."/>
        </authorList>
    </citation>
    <scope>NUCLEOTIDE SEQUENCE [LARGE SCALE GENOMIC DNA]</scope>
    <source>
        <strain evidence="1 8">WH2</strain>
    </source>
</reference>
<accession>A0A0P0G1Y3</accession>
<evidence type="ECO:0000313" key="7">
    <source>
        <dbReference type="EMBL" id="RGS33159.1"/>
    </source>
</evidence>
<dbReference type="Proteomes" id="UP000061809">
    <property type="component" value="Chromosome"/>
</dbReference>
<gene>
    <name evidence="1" type="ORF">BcellWH2_04447</name>
    <name evidence="7" type="ORF">DWX97_22670</name>
    <name evidence="3" type="ORF">F2Y81_26580</name>
    <name evidence="2" type="ORF">F2Y86_05630</name>
    <name evidence="4" type="ORF">F2Y87_20225</name>
    <name evidence="5" type="ORF">PZH42_17135</name>
    <name evidence="6" type="ORF">RO785_18685</name>
</gene>
<dbReference type="STRING" id="246787.BcellWH2_04447"/>
<dbReference type="Proteomes" id="UP000325055">
    <property type="component" value="Unassembled WGS sequence"/>
</dbReference>
<dbReference type="Proteomes" id="UP001221924">
    <property type="component" value="Unassembled WGS sequence"/>
</dbReference>
<evidence type="ECO:0000313" key="12">
    <source>
        <dbReference type="Proteomes" id="UP000482653"/>
    </source>
</evidence>
<proteinExistence type="predicted"/>
<evidence type="ECO:0000313" key="2">
    <source>
        <dbReference type="EMBL" id="KAA5410178.1"/>
    </source>
</evidence>
<evidence type="ECO:0000313" key="9">
    <source>
        <dbReference type="Proteomes" id="UP000283341"/>
    </source>
</evidence>
<dbReference type="KEGG" id="bcel:BcellWH2_04447"/>
<evidence type="ECO:0000313" key="10">
    <source>
        <dbReference type="Proteomes" id="UP000325055"/>
    </source>
</evidence>